<dbReference type="EMBL" id="UFZQ01000001">
    <property type="protein sequence ID" value="STE82904.1"/>
    <property type="molecule type" value="Genomic_DNA"/>
</dbReference>
<dbReference type="RefSeq" id="WP_423766326.1">
    <property type="nucleotide sequence ID" value="NZ_JBBBTN010000053.1"/>
</dbReference>
<dbReference type="SUPFAM" id="SSF53850">
    <property type="entry name" value="Periplasmic binding protein-like II"/>
    <property type="match status" value="1"/>
</dbReference>
<dbReference type="AlphaFoldDB" id="A0A376KJJ1"/>
<dbReference type="Gene3D" id="3.40.190.10">
    <property type="entry name" value="Periplasmic binding protein-like II"/>
    <property type="match status" value="1"/>
</dbReference>
<dbReference type="Proteomes" id="UP000255460">
    <property type="component" value="Unassembled WGS sequence"/>
</dbReference>
<evidence type="ECO:0000313" key="2">
    <source>
        <dbReference type="Proteomes" id="UP000255460"/>
    </source>
</evidence>
<organism evidence="1 2">
    <name type="scientific">Escherichia coli</name>
    <dbReference type="NCBI Taxonomy" id="562"/>
    <lineage>
        <taxon>Bacteria</taxon>
        <taxon>Pseudomonadati</taxon>
        <taxon>Pseudomonadota</taxon>
        <taxon>Gammaproteobacteria</taxon>
        <taxon>Enterobacterales</taxon>
        <taxon>Enterobacteriaceae</taxon>
        <taxon>Escherichia</taxon>
    </lineage>
</organism>
<accession>A0A376KJJ1</accession>
<name>A0A376KJJ1_ECOLX</name>
<reference evidence="1 2" key="1">
    <citation type="submission" date="2018-06" db="EMBL/GenBank/DDBJ databases">
        <authorList>
            <consortium name="Pathogen Informatics"/>
            <person name="Doyle S."/>
        </authorList>
    </citation>
    <scope>NUCLEOTIDE SEQUENCE [LARGE SCALE GENOMIC DNA]</scope>
    <source>
        <strain evidence="1 2">NCTC10418</strain>
    </source>
</reference>
<sequence length="40" mass="4687">MVTRENMTSETQKLVEWFLTPQGQSLVEDVGYVPMYKTLH</sequence>
<protein>
    <submittedName>
        <fullName evidence="1">Membrane protein ATP binding protein of ABC transporter</fullName>
    </submittedName>
</protein>
<proteinExistence type="predicted"/>
<gene>
    <name evidence="1" type="ORF">NCTC10418_00536</name>
</gene>
<evidence type="ECO:0000313" key="1">
    <source>
        <dbReference type="EMBL" id="STE82904.1"/>
    </source>
</evidence>